<dbReference type="InterPro" id="IPR036271">
    <property type="entry name" value="Tet_transcr_reg_TetR-rel_C_sf"/>
</dbReference>
<feature type="domain" description="HTH tetR-type" evidence="5">
    <location>
        <begin position="4"/>
        <end position="64"/>
    </location>
</feature>
<evidence type="ECO:0000313" key="7">
    <source>
        <dbReference type="Proteomes" id="UP000679950"/>
    </source>
</evidence>
<evidence type="ECO:0000256" key="4">
    <source>
        <dbReference type="PROSITE-ProRule" id="PRU00335"/>
    </source>
</evidence>
<evidence type="ECO:0000313" key="6">
    <source>
        <dbReference type="EMBL" id="GIN59883.1"/>
    </source>
</evidence>
<dbReference type="PANTHER" id="PTHR47506">
    <property type="entry name" value="TRANSCRIPTIONAL REGULATORY PROTEIN"/>
    <property type="match status" value="1"/>
</dbReference>
<keyword evidence="7" id="KW-1185">Reference proteome</keyword>
<dbReference type="InterPro" id="IPR001647">
    <property type="entry name" value="HTH_TetR"/>
</dbReference>
<dbReference type="PANTHER" id="PTHR47506:SF1">
    <property type="entry name" value="HTH-TYPE TRANSCRIPTIONAL REGULATOR YJDC"/>
    <property type="match status" value="1"/>
</dbReference>
<dbReference type="PROSITE" id="PS50977">
    <property type="entry name" value="HTH_TETR_2"/>
    <property type="match status" value="1"/>
</dbReference>
<evidence type="ECO:0000256" key="3">
    <source>
        <dbReference type="ARBA" id="ARBA00023163"/>
    </source>
</evidence>
<dbReference type="RefSeq" id="WP_212967536.1">
    <property type="nucleotide sequence ID" value="NZ_BORB01000067.1"/>
</dbReference>
<protein>
    <submittedName>
        <fullName evidence="6">TetR family transcriptional regulator</fullName>
    </submittedName>
</protein>
<keyword evidence="3" id="KW-0804">Transcription</keyword>
<dbReference type="EMBL" id="BORB01000067">
    <property type="protein sequence ID" value="GIN59883.1"/>
    <property type="molecule type" value="Genomic_DNA"/>
</dbReference>
<dbReference type="Pfam" id="PF00440">
    <property type="entry name" value="TetR_N"/>
    <property type="match status" value="1"/>
</dbReference>
<comment type="caution">
    <text evidence="6">The sequence shown here is derived from an EMBL/GenBank/DDBJ whole genome shotgun (WGS) entry which is preliminary data.</text>
</comment>
<proteinExistence type="predicted"/>
<evidence type="ECO:0000256" key="2">
    <source>
        <dbReference type="ARBA" id="ARBA00023125"/>
    </source>
</evidence>
<evidence type="ECO:0000259" key="5">
    <source>
        <dbReference type="PROSITE" id="PS50977"/>
    </source>
</evidence>
<feature type="DNA-binding region" description="H-T-H motif" evidence="4">
    <location>
        <begin position="27"/>
        <end position="46"/>
    </location>
</feature>
<dbReference type="Gene3D" id="1.10.357.10">
    <property type="entry name" value="Tetracycline Repressor, domain 2"/>
    <property type="match status" value="1"/>
</dbReference>
<gene>
    <name evidence="6" type="ORF">J8TS2_42020</name>
</gene>
<dbReference type="SUPFAM" id="SSF46689">
    <property type="entry name" value="Homeodomain-like"/>
    <property type="match status" value="1"/>
</dbReference>
<evidence type="ECO:0000256" key="1">
    <source>
        <dbReference type="ARBA" id="ARBA00023015"/>
    </source>
</evidence>
<keyword evidence="2 4" id="KW-0238">DNA-binding</keyword>
<name>A0ABQ4KPM4_9BACI</name>
<keyword evidence="1" id="KW-0805">Transcription regulation</keyword>
<accession>A0ABQ4KPM4</accession>
<dbReference type="Proteomes" id="UP000679950">
    <property type="component" value="Unassembled WGS sequence"/>
</dbReference>
<dbReference type="PRINTS" id="PR00455">
    <property type="entry name" value="HTHTETR"/>
</dbReference>
<organism evidence="6 7">
    <name type="scientific">Lederbergia ruris</name>
    <dbReference type="NCBI Taxonomy" id="217495"/>
    <lineage>
        <taxon>Bacteria</taxon>
        <taxon>Bacillati</taxon>
        <taxon>Bacillota</taxon>
        <taxon>Bacilli</taxon>
        <taxon>Bacillales</taxon>
        <taxon>Bacillaceae</taxon>
        <taxon>Lederbergia</taxon>
    </lineage>
</organism>
<dbReference type="InterPro" id="IPR009057">
    <property type="entry name" value="Homeodomain-like_sf"/>
</dbReference>
<reference evidence="6 7" key="1">
    <citation type="submission" date="2021-03" db="EMBL/GenBank/DDBJ databases">
        <title>Antimicrobial resistance genes in bacteria isolated from Japanese honey, and their potential for conferring macrolide and lincosamide resistance in the American foulbrood pathogen Paenibacillus larvae.</title>
        <authorList>
            <person name="Okamoto M."/>
            <person name="Kumagai M."/>
            <person name="Kanamori H."/>
            <person name="Takamatsu D."/>
        </authorList>
    </citation>
    <scope>NUCLEOTIDE SEQUENCE [LARGE SCALE GENOMIC DNA]</scope>
    <source>
        <strain evidence="6 7">J8TS2</strain>
    </source>
</reference>
<dbReference type="SUPFAM" id="SSF48498">
    <property type="entry name" value="Tetracyclin repressor-like, C-terminal domain"/>
    <property type="match status" value="1"/>
</dbReference>
<sequence length="187" mass="21439">MSQSLKKKAILKSAESLFYNHGFHAVGMKKVIEDANVATMTLYNHFASKEQLIEEVLKQCESQYWSYLHSYVEKDSKSPFLQVVKGHGKWLNEKGRNGCMFLRAKEEFADIDNQIEQIVRNHKNDLFQYLQGLALENGFKQCDSIASQMMLLLEGSTSMAEIVGPQKAEEQAIQMLNSLLKTWKKQV</sequence>